<proteinExistence type="predicted"/>
<dbReference type="OrthoDB" id="8961539at2"/>
<dbReference type="EC" id="4.2.1.80" evidence="3"/>
<dbReference type="GO" id="GO:0008684">
    <property type="term" value="F:2-oxopent-4-enoate hydratase activity"/>
    <property type="evidence" value="ECO:0007669"/>
    <property type="project" value="UniProtKB-EC"/>
</dbReference>
<reference evidence="3 4" key="1">
    <citation type="journal article" date="2015" name="Genome Announc.">
        <title>Complete Genome Sequence of Cupriavidus basilensis 4G11, Isolated from the Oak Ridge Field Research Center Site.</title>
        <authorList>
            <person name="Ray J."/>
            <person name="Waters R.J."/>
            <person name="Skerker J.M."/>
            <person name="Kuehl J.V."/>
            <person name="Price M.N."/>
            <person name="Huang J."/>
            <person name="Chakraborty R."/>
            <person name="Arkin A.P."/>
            <person name="Deutschbauer A."/>
        </authorList>
    </citation>
    <scope>NUCLEOTIDE SEQUENCE [LARGE SCALE GENOMIC DNA]</scope>
    <source>
        <strain evidence="3">4G11</strain>
    </source>
</reference>
<gene>
    <name evidence="3" type="ORF">RR42_s2843</name>
</gene>
<feature type="domain" description="Fumarylacetoacetase-like C-terminal" evidence="2">
    <location>
        <begin position="73"/>
        <end position="233"/>
    </location>
</feature>
<dbReference type="AlphaFoldDB" id="A0A0C4YQZ0"/>
<dbReference type="PANTHER" id="PTHR30143:SF0">
    <property type="entry name" value="2-KETO-4-PENTENOATE HYDRATASE"/>
    <property type="match status" value="1"/>
</dbReference>
<dbReference type="InterPro" id="IPR050772">
    <property type="entry name" value="Hydratase-Decarb/MhpD_sf"/>
</dbReference>
<name>A0A0C4YQZ0_9BURK</name>
<sequence length="265" mass="27316">MSEPFNPGPAAMLLTDACRRGVQFADLPANIKPATLRDGYDVQDRFIAALGDPVAGWKLGVGSANAMRRAKLARPLVGQVGASRCYASGDTVPVPTGATVTIEFEIAVRLARDVAPLQAELAPAALAELIESAQVAVEVVLSRYEDRTAVGMPAFAGDNVGFHALVLGAKIDTDSMEDVRASASVALDGVACAQPLADDDAVYPLEALQSLLAHAAERGVTLRKGTVVTTGTLTRPFDVPAGAHTVQATYGGGELVVKLAAQAAG</sequence>
<dbReference type="RefSeq" id="WP_043356579.1">
    <property type="nucleotide sequence ID" value="NZ_CP010537.1"/>
</dbReference>
<dbReference type="Gene3D" id="3.90.850.10">
    <property type="entry name" value="Fumarylacetoacetase-like, C-terminal domain"/>
    <property type="match status" value="1"/>
</dbReference>
<evidence type="ECO:0000256" key="1">
    <source>
        <dbReference type="ARBA" id="ARBA00023239"/>
    </source>
</evidence>
<dbReference type="SUPFAM" id="SSF56529">
    <property type="entry name" value="FAH"/>
    <property type="match status" value="1"/>
</dbReference>
<dbReference type="InterPro" id="IPR011234">
    <property type="entry name" value="Fumarylacetoacetase-like_C"/>
</dbReference>
<evidence type="ECO:0000313" key="3">
    <source>
        <dbReference type="EMBL" id="AJG24424.1"/>
    </source>
</evidence>
<dbReference type="KEGG" id="cbw:RR42_s2843"/>
<dbReference type="GO" id="GO:0005737">
    <property type="term" value="C:cytoplasm"/>
    <property type="evidence" value="ECO:0007669"/>
    <property type="project" value="TreeGrafter"/>
</dbReference>
<keyword evidence="4" id="KW-1185">Reference proteome</keyword>
<dbReference type="Pfam" id="PF01557">
    <property type="entry name" value="FAA_hydrolase"/>
    <property type="match status" value="1"/>
</dbReference>
<protein>
    <submittedName>
        <fullName evidence="3">2-keto-4-pentenoate hydratase</fullName>
        <ecNumber evidence="3">4.2.1.80</ecNumber>
    </submittedName>
</protein>
<organism evidence="3 4">
    <name type="scientific">Cupriavidus basilensis</name>
    <dbReference type="NCBI Taxonomy" id="68895"/>
    <lineage>
        <taxon>Bacteria</taxon>
        <taxon>Pseudomonadati</taxon>
        <taxon>Pseudomonadota</taxon>
        <taxon>Betaproteobacteria</taxon>
        <taxon>Burkholderiales</taxon>
        <taxon>Burkholderiaceae</taxon>
        <taxon>Cupriavidus</taxon>
    </lineage>
</organism>
<dbReference type="STRING" id="68895.RR42_s2843"/>
<evidence type="ECO:0000313" key="4">
    <source>
        <dbReference type="Proteomes" id="UP000031843"/>
    </source>
</evidence>
<dbReference type="Proteomes" id="UP000031843">
    <property type="component" value="Chromosome secondary"/>
</dbReference>
<dbReference type="EMBL" id="CP010537">
    <property type="protein sequence ID" value="AJG24424.1"/>
    <property type="molecule type" value="Genomic_DNA"/>
</dbReference>
<dbReference type="PANTHER" id="PTHR30143">
    <property type="entry name" value="ACID HYDRATASE"/>
    <property type="match status" value="1"/>
</dbReference>
<evidence type="ECO:0000259" key="2">
    <source>
        <dbReference type="Pfam" id="PF01557"/>
    </source>
</evidence>
<accession>A0A0C4YQZ0</accession>
<dbReference type="InterPro" id="IPR036663">
    <property type="entry name" value="Fumarylacetoacetase_C_sf"/>
</dbReference>
<keyword evidence="1 3" id="KW-0456">Lyase</keyword>